<feature type="domain" description="DarT" evidence="7">
    <location>
        <begin position="61"/>
        <end position="263"/>
    </location>
</feature>
<dbReference type="RefSeq" id="WP_157426528.1">
    <property type="nucleotide sequence ID" value="NZ_BAAANK010000008.1"/>
</dbReference>
<dbReference type="InterPro" id="IPR029494">
    <property type="entry name" value="DarT"/>
</dbReference>
<dbReference type="EMBL" id="BAAANK010000008">
    <property type="protein sequence ID" value="GAA1840553.1"/>
    <property type="molecule type" value="Genomic_DNA"/>
</dbReference>
<evidence type="ECO:0000256" key="3">
    <source>
        <dbReference type="ARBA" id="ARBA00022679"/>
    </source>
</evidence>
<dbReference type="Proteomes" id="UP001501746">
    <property type="component" value="Unassembled WGS sequence"/>
</dbReference>
<feature type="binding site" evidence="6">
    <location>
        <begin position="65"/>
        <end position="67"/>
    </location>
    <ligand>
        <name>NAD(+)</name>
        <dbReference type="ChEBI" id="CHEBI:57540"/>
    </ligand>
</feature>
<keyword evidence="5 6" id="KW-0238">DNA-binding</keyword>
<feature type="active site" description="Proton acceptor" evidence="6">
    <location>
        <position position="103"/>
    </location>
</feature>
<accession>A0ABN2MX47</accession>
<keyword evidence="3 6" id="KW-0808">Transferase</keyword>
<feature type="binding site" evidence="6">
    <location>
        <position position="103"/>
    </location>
    <ligand>
        <name>NAD(+)</name>
        <dbReference type="ChEBI" id="CHEBI:57540"/>
    </ligand>
</feature>
<proteinExistence type="inferred from homology"/>
<comment type="caution">
    <text evidence="6">Lacks conserved residue(s) required for the propagation of feature annotation.</text>
</comment>
<dbReference type="Pfam" id="PF14487">
    <property type="entry name" value="DarT"/>
    <property type="match status" value="1"/>
</dbReference>
<comment type="caution">
    <text evidence="8">The sequence shown here is derived from an EMBL/GenBank/DDBJ whole genome shotgun (WGS) entry which is preliminary data.</text>
</comment>
<keyword evidence="2 6" id="KW-0328">Glycosyltransferase</keyword>
<protein>
    <recommendedName>
        <fullName evidence="7">DarT domain-containing protein</fullName>
    </recommendedName>
</protein>
<evidence type="ECO:0000259" key="7">
    <source>
        <dbReference type="PROSITE" id="PS52018"/>
    </source>
</evidence>
<comment type="catalytic activity">
    <reaction evidence="6">
        <text>a thymidine in DNA + NAD(+) = an N-(ADP-alpha-D-ribosyl)-thymidine in DNA + nicotinamide + H(+)</text>
        <dbReference type="Rhea" id="RHEA:71651"/>
        <dbReference type="Rhea" id="RHEA-COMP:13556"/>
        <dbReference type="Rhea" id="RHEA-COMP:18051"/>
        <dbReference type="ChEBI" id="CHEBI:15378"/>
        <dbReference type="ChEBI" id="CHEBI:17154"/>
        <dbReference type="ChEBI" id="CHEBI:57540"/>
        <dbReference type="ChEBI" id="CHEBI:137386"/>
        <dbReference type="ChEBI" id="CHEBI:191199"/>
    </reaction>
</comment>
<evidence type="ECO:0000256" key="2">
    <source>
        <dbReference type="ARBA" id="ARBA00022676"/>
    </source>
</evidence>
<reference evidence="8 9" key="1">
    <citation type="journal article" date="2019" name="Int. J. Syst. Evol. Microbiol.">
        <title>The Global Catalogue of Microorganisms (GCM) 10K type strain sequencing project: providing services to taxonomists for standard genome sequencing and annotation.</title>
        <authorList>
            <consortium name="The Broad Institute Genomics Platform"/>
            <consortium name="The Broad Institute Genome Sequencing Center for Infectious Disease"/>
            <person name="Wu L."/>
            <person name="Ma J."/>
        </authorList>
    </citation>
    <scope>NUCLEOTIDE SEQUENCE [LARGE SCALE GENOMIC DNA]</scope>
    <source>
        <strain evidence="8 9">JCM 14323</strain>
    </source>
</reference>
<keyword evidence="4 6" id="KW-0548">Nucleotidyltransferase</keyword>
<evidence type="ECO:0000313" key="9">
    <source>
        <dbReference type="Proteomes" id="UP001501746"/>
    </source>
</evidence>
<organism evidence="8 9">
    <name type="scientific">Agromyces salentinus</name>
    <dbReference type="NCBI Taxonomy" id="269421"/>
    <lineage>
        <taxon>Bacteria</taxon>
        <taxon>Bacillati</taxon>
        <taxon>Actinomycetota</taxon>
        <taxon>Actinomycetes</taxon>
        <taxon>Micrococcales</taxon>
        <taxon>Microbacteriaceae</taxon>
        <taxon>Agromyces</taxon>
    </lineage>
</organism>
<dbReference type="PROSITE" id="PS52018">
    <property type="entry name" value="DART"/>
    <property type="match status" value="1"/>
</dbReference>
<evidence type="ECO:0000313" key="8">
    <source>
        <dbReference type="EMBL" id="GAA1840553.1"/>
    </source>
</evidence>
<sequence>MCATCFPPPEPAPKPVVATVRAPRSSIGIGGTVTRARRAPARVAGTRGVQAELAPVDPKGVRIYHVTHIENLASILGEGAILADAAGAEPEVDLAAPAAREFRRAAPVEGTDQVVADYVPFLLSTDAHLWEALRTGSPDPRLAEAAVSRPASDHVLFVTDVAAAVGPRTEDVGTVAITETDVAATGSVSASDWPDVLRSLRRLHRDDDGAQLLAAEFLVRECLPIERVRLIAVANDRVRDRVKAALDAVGLATRVAVYPPWFQPAGGQALED</sequence>
<gene>
    <name evidence="8" type="ORF">GCM10009750_28250</name>
</gene>
<evidence type="ECO:0000256" key="6">
    <source>
        <dbReference type="PROSITE-ProRule" id="PRU01362"/>
    </source>
</evidence>
<comment type="similarity">
    <text evidence="6">Belongs to the DarT ADP-ribosyltransferase family.</text>
</comment>
<evidence type="ECO:0000256" key="1">
    <source>
        <dbReference type="ARBA" id="ARBA00022649"/>
    </source>
</evidence>
<keyword evidence="9" id="KW-1185">Reference proteome</keyword>
<evidence type="ECO:0000256" key="4">
    <source>
        <dbReference type="ARBA" id="ARBA00022695"/>
    </source>
</evidence>
<feature type="binding site" evidence="6">
    <location>
        <position position="82"/>
    </location>
    <ligand>
        <name>NAD(+)</name>
        <dbReference type="ChEBI" id="CHEBI:57540"/>
    </ligand>
</feature>
<feature type="active site" evidence="6">
    <location>
        <position position="216"/>
    </location>
</feature>
<evidence type="ECO:0000256" key="5">
    <source>
        <dbReference type="ARBA" id="ARBA00023125"/>
    </source>
</evidence>
<name>A0ABN2MX47_9MICO</name>
<keyword evidence="1 6" id="KW-1277">Toxin-antitoxin system</keyword>